<keyword evidence="2" id="KW-0238">DNA-binding</keyword>
<dbReference type="PRINTS" id="PR00929">
    <property type="entry name" value="ATHOOK"/>
</dbReference>
<keyword evidence="3" id="KW-0539">Nucleus</keyword>
<comment type="subcellular location">
    <subcellularLocation>
        <location evidence="1">Nucleus</location>
    </subcellularLocation>
</comment>
<evidence type="ECO:0000259" key="5">
    <source>
        <dbReference type="PROSITE" id="PS51504"/>
    </source>
</evidence>
<sequence length="184" mass="19814">MASPSAHEQSNPSIPDYPQMIMKAIEEGNHRGGLTKDDISRHIEAAHEGPLLSAHGTLLIHCLEKMKQRGQLLLVRNNYMKPDPNAPQHRGRGRPPKPKAPLPPGYVPPVPRPRGRPPKPRDQLAPEIPPMKVSASVGTGRKRGRQPKSATAAVAAPRPANNGPPRGRGRPPKVRPAMAPTVGA</sequence>
<feature type="domain" description="H15" evidence="5">
    <location>
        <begin position="13"/>
        <end position="83"/>
    </location>
</feature>
<dbReference type="GO" id="GO:0000786">
    <property type="term" value="C:nucleosome"/>
    <property type="evidence" value="ECO:0007669"/>
    <property type="project" value="InterPro"/>
</dbReference>
<dbReference type="InterPro" id="IPR005818">
    <property type="entry name" value="Histone_H1/H5_H15"/>
</dbReference>
<evidence type="ECO:0000256" key="2">
    <source>
        <dbReference type="ARBA" id="ARBA00023125"/>
    </source>
</evidence>
<dbReference type="PANTHER" id="PTHR11467:SF103">
    <property type="entry name" value="HMG-Y-RELATED PROTEIN A"/>
    <property type="match status" value="1"/>
</dbReference>
<protein>
    <recommendedName>
        <fullName evidence="5">H15 domain-containing protein</fullName>
    </recommendedName>
</protein>
<proteinExistence type="predicted"/>
<evidence type="ECO:0000313" key="6">
    <source>
        <dbReference type="EMBL" id="VFQ79485.1"/>
    </source>
</evidence>
<accession>A0A484LSX2</accession>
<dbReference type="GO" id="GO:0005730">
    <property type="term" value="C:nucleolus"/>
    <property type="evidence" value="ECO:0007669"/>
    <property type="project" value="TreeGrafter"/>
</dbReference>
<dbReference type="AlphaFoldDB" id="A0A484LSX2"/>
<evidence type="ECO:0000256" key="1">
    <source>
        <dbReference type="ARBA" id="ARBA00004123"/>
    </source>
</evidence>
<feature type="compositionally biased region" description="Pro residues" evidence="4">
    <location>
        <begin position="98"/>
        <end position="112"/>
    </location>
</feature>
<dbReference type="Gene3D" id="1.10.10.10">
    <property type="entry name" value="Winged helix-like DNA-binding domain superfamily/Winged helix DNA-binding domain"/>
    <property type="match status" value="1"/>
</dbReference>
<gene>
    <name evidence="6" type="ORF">CCAM_LOCUS21261</name>
</gene>
<organism evidence="6 7">
    <name type="scientific">Cuscuta campestris</name>
    <dbReference type="NCBI Taxonomy" id="132261"/>
    <lineage>
        <taxon>Eukaryota</taxon>
        <taxon>Viridiplantae</taxon>
        <taxon>Streptophyta</taxon>
        <taxon>Embryophyta</taxon>
        <taxon>Tracheophyta</taxon>
        <taxon>Spermatophyta</taxon>
        <taxon>Magnoliopsida</taxon>
        <taxon>eudicotyledons</taxon>
        <taxon>Gunneridae</taxon>
        <taxon>Pentapetalae</taxon>
        <taxon>asterids</taxon>
        <taxon>lamiids</taxon>
        <taxon>Solanales</taxon>
        <taxon>Convolvulaceae</taxon>
        <taxon>Cuscuteae</taxon>
        <taxon>Cuscuta</taxon>
        <taxon>Cuscuta subgen. Grammica</taxon>
        <taxon>Cuscuta sect. Cleistogrammica</taxon>
    </lineage>
</organism>
<dbReference type="GO" id="GO:0006334">
    <property type="term" value="P:nucleosome assembly"/>
    <property type="evidence" value="ECO:0007669"/>
    <property type="project" value="InterPro"/>
</dbReference>
<dbReference type="GO" id="GO:0031492">
    <property type="term" value="F:nucleosomal DNA binding"/>
    <property type="evidence" value="ECO:0007669"/>
    <property type="project" value="TreeGrafter"/>
</dbReference>
<dbReference type="EMBL" id="OOIL02001958">
    <property type="protein sequence ID" value="VFQ79485.1"/>
    <property type="molecule type" value="Genomic_DNA"/>
</dbReference>
<name>A0A484LSX2_9ASTE</name>
<dbReference type="InterPro" id="IPR036388">
    <property type="entry name" value="WH-like_DNA-bd_sf"/>
</dbReference>
<evidence type="ECO:0000256" key="4">
    <source>
        <dbReference type="SAM" id="MobiDB-lite"/>
    </source>
</evidence>
<dbReference type="OrthoDB" id="1110759at2759"/>
<dbReference type="GO" id="GO:0030261">
    <property type="term" value="P:chromosome condensation"/>
    <property type="evidence" value="ECO:0007669"/>
    <property type="project" value="TreeGrafter"/>
</dbReference>
<dbReference type="SMART" id="SM00384">
    <property type="entry name" value="AT_hook"/>
    <property type="match status" value="4"/>
</dbReference>
<keyword evidence="7" id="KW-1185">Reference proteome</keyword>
<dbReference type="GO" id="GO:0003690">
    <property type="term" value="F:double-stranded DNA binding"/>
    <property type="evidence" value="ECO:0007669"/>
    <property type="project" value="TreeGrafter"/>
</dbReference>
<dbReference type="PROSITE" id="PS51504">
    <property type="entry name" value="H15"/>
    <property type="match status" value="1"/>
</dbReference>
<feature type="region of interest" description="Disordered" evidence="4">
    <location>
        <begin position="79"/>
        <end position="184"/>
    </location>
</feature>
<dbReference type="GO" id="GO:0045910">
    <property type="term" value="P:negative regulation of DNA recombination"/>
    <property type="evidence" value="ECO:0007669"/>
    <property type="project" value="TreeGrafter"/>
</dbReference>
<evidence type="ECO:0000313" key="7">
    <source>
        <dbReference type="Proteomes" id="UP000595140"/>
    </source>
</evidence>
<dbReference type="InterPro" id="IPR017956">
    <property type="entry name" value="AT_hook_DNA-bd_motif"/>
</dbReference>
<dbReference type="PANTHER" id="PTHR11467">
    <property type="entry name" value="HISTONE H1"/>
    <property type="match status" value="1"/>
</dbReference>
<dbReference type="SUPFAM" id="SSF46785">
    <property type="entry name" value="Winged helix' DNA-binding domain"/>
    <property type="match status" value="1"/>
</dbReference>
<dbReference type="Proteomes" id="UP000595140">
    <property type="component" value="Unassembled WGS sequence"/>
</dbReference>
<dbReference type="SMART" id="SM00526">
    <property type="entry name" value="H15"/>
    <property type="match status" value="1"/>
</dbReference>
<evidence type="ECO:0000256" key="3">
    <source>
        <dbReference type="ARBA" id="ARBA00023242"/>
    </source>
</evidence>
<reference evidence="6 7" key="1">
    <citation type="submission" date="2018-04" db="EMBL/GenBank/DDBJ databases">
        <authorList>
            <person name="Vogel A."/>
        </authorList>
    </citation>
    <scope>NUCLEOTIDE SEQUENCE [LARGE SCALE GENOMIC DNA]</scope>
</reference>
<dbReference type="InterPro" id="IPR036390">
    <property type="entry name" value="WH_DNA-bd_sf"/>
</dbReference>
<feature type="compositionally biased region" description="Low complexity" evidence="4">
    <location>
        <begin position="150"/>
        <end position="165"/>
    </location>
</feature>